<dbReference type="InterPro" id="IPR025657">
    <property type="entry name" value="RadC_JAB"/>
</dbReference>
<dbReference type="NCBIfam" id="TIGR00608">
    <property type="entry name" value="radc"/>
    <property type="match status" value="1"/>
</dbReference>
<dbReference type="EMBL" id="VTEG01000002">
    <property type="protein sequence ID" value="TYS00912.1"/>
    <property type="molecule type" value="Genomic_DNA"/>
</dbReference>
<keyword evidence="3" id="KW-0479">Metal-binding</keyword>
<evidence type="ECO:0000256" key="2">
    <source>
        <dbReference type="ARBA" id="ARBA00022670"/>
    </source>
</evidence>
<dbReference type="InterPro" id="IPR037518">
    <property type="entry name" value="MPN"/>
</dbReference>
<dbReference type="InterPro" id="IPR010994">
    <property type="entry name" value="RuvA_2-like"/>
</dbReference>
<feature type="domain" description="MPN" evidence="8">
    <location>
        <begin position="117"/>
        <end position="239"/>
    </location>
</feature>
<dbReference type="Pfam" id="PF20582">
    <property type="entry name" value="UPF0758_N"/>
    <property type="match status" value="1"/>
</dbReference>
<dbReference type="InterPro" id="IPR046778">
    <property type="entry name" value="UPF0758_N"/>
</dbReference>
<keyword evidence="6" id="KW-0482">Metalloprotease</keyword>
<organism evidence="9 10">
    <name type="scientific">Rossellomorea vietnamensis</name>
    <dbReference type="NCBI Taxonomy" id="218284"/>
    <lineage>
        <taxon>Bacteria</taxon>
        <taxon>Bacillati</taxon>
        <taxon>Bacillota</taxon>
        <taxon>Bacilli</taxon>
        <taxon>Bacillales</taxon>
        <taxon>Bacillaceae</taxon>
        <taxon>Rossellomorea</taxon>
    </lineage>
</organism>
<dbReference type="NCBIfam" id="NF000642">
    <property type="entry name" value="PRK00024.1"/>
    <property type="match status" value="1"/>
</dbReference>
<dbReference type="PROSITE" id="PS50249">
    <property type="entry name" value="MPN"/>
    <property type="match status" value="1"/>
</dbReference>
<evidence type="ECO:0000256" key="1">
    <source>
        <dbReference type="ARBA" id="ARBA00010243"/>
    </source>
</evidence>
<name>A0A5D4MGY3_9BACI</name>
<dbReference type="SUPFAM" id="SSF47781">
    <property type="entry name" value="RuvA domain 2-like"/>
    <property type="match status" value="1"/>
</dbReference>
<evidence type="ECO:0000256" key="7">
    <source>
        <dbReference type="RuleBase" id="RU003797"/>
    </source>
</evidence>
<keyword evidence="5" id="KW-0862">Zinc</keyword>
<keyword evidence="4" id="KW-0378">Hydrolase</keyword>
<dbReference type="CDD" id="cd08071">
    <property type="entry name" value="MPN_DUF2466"/>
    <property type="match status" value="1"/>
</dbReference>
<evidence type="ECO:0000256" key="4">
    <source>
        <dbReference type="ARBA" id="ARBA00022801"/>
    </source>
</evidence>
<dbReference type="GO" id="GO:0046872">
    <property type="term" value="F:metal ion binding"/>
    <property type="evidence" value="ECO:0007669"/>
    <property type="project" value="UniProtKB-KW"/>
</dbReference>
<keyword evidence="2" id="KW-0645">Protease</keyword>
<accession>A0A5D4MGY3</accession>
<dbReference type="PROSITE" id="PS01302">
    <property type="entry name" value="UPF0758"/>
    <property type="match status" value="1"/>
</dbReference>
<dbReference type="InterPro" id="IPR020891">
    <property type="entry name" value="UPF0758_CS"/>
</dbReference>
<dbReference type="Gene3D" id="3.40.140.10">
    <property type="entry name" value="Cytidine Deaminase, domain 2"/>
    <property type="match status" value="1"/>
</dbReference>
<sequence>MRYNWEVSIHLTETKLMIRDYPTDERPRERMVQSGAASLSNQELLAIILRTGTKSESVLQLSNRVLTTFEGFRMLKEASLEEITEINGIGLAKAVQIMAAVEIGRRIGNLAYDDRYAIRSPEDGANYVMNDMRFLSQEHFVCLYLNTKNQVLHKQTIFIGSLNASIVHPREVFKEAFRRSAASIICIHNHPSGDPTPSREDIEVTKRLVECGKIIGIDVLDHLIIGEKKYVSLKEKGYL</sequence>
<evidence type="ECO:0000256" key="6">
    <source>
        <dbReference type="ARBA" id="ARBA00023049"/>
    </source>
</evidence>
<evidence type="ECO:0000256" key="3">
    <source>
        <dbReference type="ARBA" id="ARBA00022723"/>
    </source>
</evidence>
<proteinExistence type="inferred from homology"/>
<dbReference type="AlphaFoldDB" id="A0A5D4MGY3"/>
<comment type="similarity">
    <text evidence="1 7">Belongs to the UPF0758 family.</text>
</comment>
<evidence type="ECO:0000313" key="10">
    <source>
        <dbReference type="Proteomes" id="UP000325182"/>
    </source>
</evidence>
<dbReference type="Pfam" id="PF04002">
    <property type="entry name" value="RadC"/>
    <property type="match status" value="1"/>
</dbReference>
<reference evidence="9 10" key="1">
    <citation type="submission" date="2019-08" db="EMBL/GenBank/DDBJ databases">
        <title>Bacillus genomes from the desert of Cuatro Cienegas, Coahuila.</title>
        <authorList>
            <person name="Olmedo-Alvarez G."/>
        </authorList>
    </citation>
    <scope>NUCLEOTIDE SEQUENCE [LARGE SCALE GENOMIC DNA]</scope>
    <source>
        <strain evidence="9 10">CH128b_4D</strain>
    </source>
</reference>
<evidence type="ECO:0000256" key="5">
    <source>
        <dbReference type="ARBA" id="ARBA00022833"/>
    </source>
</evidence>
<comment type="caution">
    <text evidence="9">The sequence shown here is derived from an EMBL/GenBank/DDBJ whole genome shotgun (WGS) entry which is preliminary data.</text>
</comment>
<dbReference type="SUPFAM" id="SSF102712">
    <property type="entry name" value="JAB1/MPN domain"/>
    <property type="match status" value="1"/>
</dbReference>
<dbReference type="PANTHER" id="PTHR30471">
    <property type="entry name" value="DNA REPAIR PROTEIN RADC"/>
    <property type="match status" value="1"/>
</dbReference>
<dbReference type="GO" id="GO:0008237">
    <property type="term" value="F:metallopeptidase activity"/>
    <property type="evidence" value="ECO:0007669"/>
    <property type="project" value="UniProtKB-KW"/>
</dbReference>
<evidence type="ECO:0000313" key="9">
    <source>
        <dbReference type="EMBL" id="TYS00912.1"/>
    </source>
</evidence>
<evidence type="ECO:0000259" key="8">
    <source>
        <dbReference type="PROSITE" id="PS50249"/>
    </source>
</evidence>
<dbReference type="InterPro" id="IPR001405">
    <property type="entry name" value="UPF0758"/>
</dbReference>
<protein>
    <submittedName>
        <fullName evidence="9">JAB domain-containing protein</fullName>
    </submittedName>
</protein>
<dbReference type="Proteomes" id="UP000325182">
    <property type="component" value="Unassembled WGS sequence"/>
</dbReference>
<dbReference type="PANTHER" id="PTHR30471:SF3">
    <property type="entry name" value="UPF0758 PROTEIN YEES-RELATED"/>
    <property type="match status" value="1"/>
</dbReference>
<dbReference type="GO" id="GO:0006508">
    <property type="term" value="P:proteolysis"/>
    <property type="evidence" value="ECO:0007669"/>
    <property type="project" value="UniProtKB-KW"/>
</dbReference>
<gene>
    <name evidence="9" type="ORF">FZC84_05320</name>
</gene>